<dbReference type="AlphaFoldDB" id="A0A4R2GX14"/>
<dbReference type="RefSeq" id="WP_132216245.1">
    <property type="nucleotide sequence ID" value="NZ_SLWN01000023.1"/>
</dbReference>
<dbReference type="PROSITE" id="PS51118">
    <property type="entry name" value="HTH_HXLR"/>
    <property type="match status" value="1"/>
</dbReference>
<keyword evidence="1" id="KW-0805">Transcription regulation</keyword>
<reference evidence="5 6" key="1">
    <citation type="journal article" date="2015" name="Stand. Genomic Sci.">
        <title>Genomic Encyclopedia of Bacterial and Archaeal Type Strains, Phase III: the genomes of soil and plant-associated and newly described type strains.</title>
        <authorList>
            <person name="Whitman W.B."/>
            <person name="Woyke T."/>
            <person name="Klenk H.P."/>
            <person name="Zhou Y."/>
            <person name="Lilburn T.G."/>
            <person name="Beck B.J."/>
            <person name="De Vos P."/>
            <person name="Vandamme P."/>
            <person name="Eisen J.A."/>
            <person name="Garrity G."/>
            <person name="Hugenholtz P."/>
            <person name="Kyrpides N.C."/>
        </authorList>
    </citation>
    <scope>NUCLEOTIDE SEQUENCE [LARGE SCALE GENOMIC DNA]</scope>
    <source>
        <strain evidence="5 6">VKM Ac-2572</strain>
    </source>
</reference>
<name>A0A4R2GX14_9ACTN</name>
<dbReference type="PANTHER" id="PTHR33204:SF29">
    <property type="entry name" value="TRANSCRIPTIONAL REGULATOR"/>
    <property type="match status" value="1"/>
</dbReference>
<dbReference type="InterPro" id="IPR036388">
    <property type="entry name" value="WH-like_DNA-bd_sf"/>
</dbReference>
<gene>
    <name evidence="5" type="ORF">EV652_12368</name>
</gene>
<evidence type="ECO:0000259" key="4">
    <source>
        <dbReference type="PROSITE" id="PS51118"/>
    </source>
</evidence>
<protein>
    <submittedName>
        <fullName evidence="5">HxlR family transcriptional regulator</fullName>
    </submittedName>
</protein>
<evidence type="ECO:0000313" key="5">
    <source>
        <dbReference type="EMBL" id="TCO14864.1"/>
    </source>
</evidence>
<accession>A0A4R2GX14</accession>
<evidence type="ECO:0000313" key="6">
    <source>
        <dbReference type="Proteomes" id="UP000294508"/>
    </source>
</evidence>
<keyword evidence="2" id="KW-0238">DNA-binding</keyword>
<dbReference type="Gene3D" id="1.10.10.10">
    <property type="entry name" value="Winged helix-like DNA-binding domain superfamily/Winged helix DNA-binding domain"/>
    <property type="match status" value="1"/>
</dbReference>
<dbReference type="SUPFAM" id="SSF46785">
    <property type="entry name" value="Winged helix' DNA-binding domain"/>
    <property type="match status" value="1"/>
</dbReference>
<feature type="domain" description="HTH hxlR-type" evidence="4">
    <location>
        <begin position="9"/>
        <end position="107"/>
    </location>
</feature>
<evidence type="ECO:0000256" key="1">
    <source>
        <dbReference type="ARBA" id="ARBA00023015"/>
    </source>
</evidence>
<proteinExistence type="predicted"/>
<dbReference type="Proteomes" id="UP000294508">
    <property type="component" value="Unassembled WGS sequence"/>
</dbReference>
<dbReference type="InterPro" id="IPR002577">
    <property type="entry name" value="HTH_HxlR"/>
</dbReference>
<organism evidence="5 6">
    <name type="scientific">Kribbella steppae</name>
    <dbReference type="NCBI Taxonomy" id="2512223"/>
    <lineage>
        <taxon>Bacteria</taxon>
        <taxon>Bacillati</taxon>
        <taxon>Actinomycetota</taxon>
        <taxon>Actinomycetes</taxon>
        <taxon>Propionibacteriales</taxon>
        <taxon>Kribbellaceae</taxon>
        <taxon>Kribbella</taxon>
    </lineage>
</organism>
<dbReference type="Pfam" id="PF01638">
    <property type="entry name" value="HxlR"/>
    <property type="match status" value="1"/>
</dbReference>
<dbReference type="PANTHER" id="PTHR33204">
    <property type="entry name" value="TRANSCRIPTIONAL REGULATOR, MARR FAMILY"/>
    <property type="match status" value="1"/>
</dbReference>
<evidence type="ECO:0000256" key="3">
    <source>
        <dbReference type="ARBA" id="ARBA00023163"/>
    </source>
</evidence>
<sequence>MAAVVPYTCGLDAAADVIGGKWKPRILWALHHGPRRFGELRKEVSGVTEKMLIQQLRELESRHIVHREVFHQVPPKVEYSLTALGESLNEALAPLDAWGTEHIGVLEASRAG</sequence>
<keyword evidence="3" id="KW-0804">Transcription</keyword>
<dbReference type="InterPro" id="IPR036390">
    <property type="entry name" value="WH_DNA-bd_sf"/>
</dbReference>
<evidence type="ECO:0000256" key="2">
    <source>
        <dbReference type="ARBA" id="ARBA00023125"/>
    </source>
</evidence>
<comment type="caution">
    <text evidence="5">The sequence shown here is derived from an EMBL/GenBank/DDBJ whole genome shotgun (WGS) entry which is preliminary data.</text>
</comment>
<keyword evidence="6" id="KW-1185">Reference proteome</keyword>
<dbReference type="EMBL" id="SLWN01000023">
    <property type="protein sequence ID" value="TCO14864.1"/>
    <property type="molecule type" value="Genomic_DNA"/>
</dbReference>
<dbReference type="GO" id="GO:0003677">
    <property type="term" value="F:DNA binding"/>
    <property type="evidence" value="ECO:0007669"/>
    <property type="project" value="UniProtKB-KW"/>
</dbReference>
<dbReference type="OrthoDB" id="370168at2"/>